<reference evidence="4 5" key="1">
    <citation type="submission" date="2020-08" db="EMBL/GenBank/DDBJ databases">
        <title>Bridging the membrane lipid divide: bacteria of the FCB group superphylum have the potential to synthesize archaeal ether lipids.</title>
        <authorList>
            <person name="Villanueva L."/>
            <person name="Von Meijenfeldt F.A.B."/>
            <person name="Westbye A.B."/>
            <person name="Yadav S."/>
            <person name="Hopmans E.C."/>
            <person name="Dutilh B.E."/>
            <person name="Sinninghe Damste J.S."/>
        </authorList>
    </citation>
    <scope>NUCLEOTIDE SEQUENCE [LARGE SCALE GENOMIC DNA]</scope>
    <source>
        <strain evidence="4">NIOZ-UU27</strain>
    </source>
</reference>
<dbReference type="Gene3D" id="3.30.1330.10">
    <property type="entry name" value="PurM-like, N-terminal domain"/>
    <property type="match status" value="1"/>
</dbReference>
<dbReference type="Pfam" id="PF02769">
    <property type="entry name" value="AIRS_C"/>
    <property type="match status" value="1"/>
</dbReference>
<dbReference type="Gene3D" id="3.90.650.10">
    <property type="entry name" value="PurM-like C-terminal domain"/>
    <property type="match status" value="1"/>
</dbReference>
<evidence type="ECO:0000259" key="2">
    <source>
        <dbReference type="Pfam" id="PF00586"/>
    </source>
</evidence>
<gene>
    <name evidence="4" type="primary">hypE</name>
    <name evidence="4" type="ORF">H8E19_02355</name>
</gene>
<dbReference type="AlphaFoldDB" id="A0A8J6MZE5"/>
<organism evidence="4 5">
    <name type="scientific">Candidatus Desulfacyla euxinica</name>
    <dbReference type="NCBI Taxonomy" id="2841693"/>
    <lineage>
        <taxon>Bacteria</taxon>
        <taxon>Deltaproteobacteria</taxon>
        <taxon>Candidatus Desulfacyla</taxon>
    </lineage>
</organism>
<feature type="domain" description="PurM-like C-terminal" evidence="3">
    <location>
        <begin position="162"/>
        <end position="312"/>
    </location>
</feature>
<proteinExistence type="inferred from homology"/>
<dbReference type="Proteomes" id="UP000650524">
    <property type="component" value="Unassembled WGS sequence"/>
</dbReference>
<accession>A0A8J6MZE5</accession>
<dbReference type="NCBIfam" id="TIGR02124">
    <property type="entry name" value="hypE"/>
    <property type="match status" value="1"/>
</dbReference>
<sequence>MITKQVTLDHGSGGEASHELVHDILISRLDNEFLQQLDDSAEVDLSGGRFAMTTDSYVVDPIFFPGGDIGSLAVHGTVNDLSMQGAIPLYLTLGLLLEEGLPMEDLIKIVDSVAHASQEASVKVIAGDTKVVPKGNLDKIFINTSGIGSIPQGVDVSSHNARPGDQILINGDIGDHGIAILTSREGLDFKTGLISDSAPLNSLVSSILEVSSRIHVLRDPTRGGVATALNEVAGQSGVGIQLFEDSLPIAKPVVAASEILGLEPLYLANEGKCLIAVAPQDADSVLSTMKMDKYGKNSRIIGEVIDKNPGRVLLKTKVGGTRILSMLTGEQLPRIC</sequence>
<comment type="caution">
    <text evidence="4">The sequence shown here is derived from an EMBL/GenBank/DDBJ whole genome shotgun (WGS) entry which is preliminary data.</text>
</comment>
<dbReference type="InterPro" id="IPR011854">
    <property type="entry name" value="HypE"/>
</dbReference>
<dbReference type="InterPro" id="IPR016188">
    <property type="entry name" value="PurM-like_N"/>
</dbReference>
<evidence type="ECO:0000313" key="4">
    <source>
        <dbReference type="EMBL" id="MBC8176219.1"/>
    </source>
</evidence>
<dbReference type="SUPFAM" id="SSF56042">
    <property type="entry name" value="PurM C-terminal domain-like"/>
    <property type="match status" value="1"/>
</dbReference>
<name>A0A8J6MZE5_9DELT</name>
<evidence type="ECO:0000259" key="3">
    <source>
        <dbReference type="Pfam" id="PF02769"/>
    </source>
</evidence>
<dbReference type="SUPFAM" id="SSF55326">
    <property type="entry name" value="PurM N-terminal domain-like"/>
    <property type="match status" value="1"/>
</dbReference>
<dbReference type="PANTHER" id="PTHR30303">
    <property type="entry name" value="HYDROGENASE ISOENZYMES FORMATION PROTEIN HYPE"/>
    <property type="match status" value="1"/>
</dbReference>
<dbReference type="InterPro" id="IPR036676">
    <property type="entry name" value="PurM-like_C_sf"/>
</dbReference>
<evidence type="ECO:0000313" key="5">
    <source>
        <dbReference type="Proteomes" id="UP000650524"/>
    </source>
</evidence>
<dbReference type="GO" id="GO:0051604">
    <property type="term" value="P:protein maturation"/>
    <property type="evidence" value="ECO:0007669"/>
    <property type="project" value="TreeGrafter"/>
</dbReference>
<dbReference type="CDD" id="cd02197">
    <property type="entry name" value="HypE"/>
    <property type="match status" value="1"/>
</dbReference>
<dbReference type="Pfam" id="PF00586">
    <property type="entry name" value="AIRS"/>
    <property type="match status" value="1"/>
</dbReference>
<comment type="similarity">
    <text evidence="1">Belongs to the HypE family.</text>
</comment>
<protein>
    <submittedName>
        <fullName evidence="4">Hydrogenase expression/formation protein HypE</fullName>
    </submittedName>
</protein>
<dbReference type="InterPro" id="IPR010918">
    <property type="entry name" value="PurM-like_C_dom"/>
</dbReference>
<dbReference type="PANTHER" id="PTHR30303:SF0">
    <property type="entry name" value="CARBAMOYL DEHYDRATASE HYPE"/>
    <property type="match status" value="1"/>
</dbReference>
<dbReference type="PIRSF" id="PIRSF005644">
    <property type="entry name" value="Hdrgns_mtr_HypE"/>
    <property type="match status" value="1"/>
</dbReference>
<evidence type="ECO:0000256" key="1">
    <source>
        <dbReference type="ARBA" id="ARBA00006243"/>
    </source>
</evidence>
<dbReference type="EMBL" id="JACNJD010000112">
    <property type="protein sequence ID" value="MBC8176219.1"/>
    <property type="molecule type" value="Genomic_DNA"/>
</dbReference>
<dbReference type="InterPro" id="IPR036921">
    <property type="entry name" value="PurM-like_N_sf"/>
</dbReference>
<feature type="domain" description="PurM-like N-terminal" evidence="2">
    <location>
        <begin position="38"/>
        <end position="149"/>
    </location>
</feature>